<evidence type="ECO:0000256" key="1">
    <source>
        <dbReference type="ARBA" id="ARBA00008857"/>
    </source>
</evidence>
<feature type="domain" description="Tyr recombinase" evidence="4">
    <location>
        <begin position="143"/>
        <end position="354"/>
    </location>
</feature>
<organism evidence="5 6">
    <name type="scientific">Tessaracoccus lapidicaptus</name>
    <dbReference type="NCBI Taxonomy" id="1427523"/>
    <lineage>
        <taxon>Bacteria</taxon>
        <taxon>Bacillati</taxon>
        <taxon>Actinomycetota</taxon>
        <taxon>Actinomycetes</taxon>
        <taxon>Propionibacteriales</taxon>
        <taxon>Propionibacteriaceae</taxon>
        <taxon>Tessaracoccus</taxon>
    </lineage>
</organism>
<keyword evidence="2" id="KW-0238">DNA-binding</keyword>
<dbReference type="InterPro" id="IPR050090">
    <property type="entry name" value="Tyrosine_recombinase_XerCD"/>
</dbReference>
<dbReference type="PANTHER" id="PTHR30349:SF64">
    <property type="entry name" value="PROPHAGE INTEGRASE INTD-RELATED"/>
    <property type="match status" value="1"/>
</dbReference>
<dbReference type="AlphaFoldDB" id="A0A1C0ASD5"/>
<dbReference type="InterPro" id="IPR010998">
    <property type="entry name" value="Integrase_recombinase_N"/>
</dbReference>
<evidence type="ECO:0000256" key="2">
    <source>
        <dbReference type="ARBA" id="ARBA00023125"/>
    </source>
</evidence>
<comment type="similarity">
    <text evidence="1">Belongs to the 'phage' integrase family.</text>
</comment>
<name>A0A1C0ASD5_9ACTN</name>
<dbReference type="InterPro" id="IPR013762">
    <property type="entry name" value="Integrase-like_cat_sf"/>
</dbReference>
<dbReference type="Gene3D" id="1.10.150.130">
    <property type="match status" value="1"/>
</dbReference>
<dbReference type="Pfam" id="PF00589">
    <property type="entry name" value="Phage_integrase"/>
    <property type="match status" value="1"/>
</dbReference>
<sequence>MTFTHKADAEHWLRLQQRAIERGEWLSPEEEAVRRPQRRTLQETYDRFLAQRPRPLALSTLTAYEQDWRLRIVPHWGAERDVKTITHDDVWQWRQGPLAAERRRDRSSLALFSELLAKAAHWGWIDKNPAAGVSIPRQTKAMEQRHVFDLDDVRRYLQAAEPQHVALLATVALGGLRSGEVRGLRRMDLDLEGRRILVRQAIEHGKDGDAYRVGVKVPKTSAGIRSLPMSTTLVTILRDHLTLHPRSPEQLVFTVADGKPMGPAEADRRHNRALANMGLRTPEAERRRLWRKGLPVPKEDHITLHDLRASYAAWLFSEGYTIAEVMLLLGWSDSRMALEVYSRVFPRRVESVGPKQDEALKGLTVVVA</sequence>
<dbReference type="Gene3D" id="1.10.443.10">
    <property type="entry name" value="Intergrase catalytic core"/>
    <property type="match status" value="1"/>
</dbReference>
<keyword evidence="6" id="KW-1185">Reference proteome</keyword>
<evidence type="ECO:0000313" key="5">
    <source>
        <dbReference type="EMBL" id="OCL37095.1"/>
    </source>
</evidence>
<evidence type="ECO:0000256" key="3">
    <source>
        <dbReference type="ARBA" id="ARBA00023172"/>
    </source>
</evidence>
<dbReference type="InterPro" id="IPR002104">
    <property type="entry name" value="Integrase_catalytic"/>
</dbReference>
<proteinExistence type="inferred from homology"/>
<dbReference type="EMBL" id="MBQD01000002">
    <property type="protein sequence ID" value="OCL37095.1"/>
    <property type="molecule type" value="Genomic_DNA"/>
</dbReference>
<dbReference type="SUPFAM" id="SSF56349">
    <property type="entry name" value="DNA breaking-rejoining enzymes"/>
    <property type="match status" value="1"/>
</dbReference>
<dbReference type="InterPro" id="IPR011010">
    <property type="entry name" value="DNA_brk_join_enz"/>
</dbReference>
<dbReference type="GO" id="GO:0015074">
    <property type="term" value="P:DNA integration"/>
    <property type="evidence" value="ECO:0007669"/>
    <property type="project" value="InterPro"/>
</dbReference>
<dbReference type="CDD" id="cd01189">
    <property type="entry name" value="INT_ICEBs1_C_like"/>
    <property type="match status" value="1"/>
</dbReference>
<keyword evidence="3" id="KW-0233">DNA recombination</keyword>
<dbReference type="GO" id="GO:0003677">
    <property type="term" value="F:DNA binding"/>
    <property type="evidence" value="ECO:0007669"/>
    <property type="project" value="UniProtKB-KW"/>
</dbReference>
<evidence type="ECO:0000313" key="6">
    <source>
        <dbReference type="Proteomes" id="UP000093501"/>
    </source>
</evidence>
<dbReference type="Proteomes" id="UP000093501">
    <property type="component" value="Unassembled WGS sequence"/>
</dbReference>
<comment type="caution">
    <text evidence="5">The sequence shown here is derived from an EMBL/GenBank/DDBJ whole genome shotgun (WGS) entry which is preliminary data.</text>
</comment>
<dbReference type="PROSITE" id="PS51898">
    <property type="entry name" value="TYR_RECOMBINASE"/>
    <property type="match status" value="1"/>
</dbReference>
<reference evidence="6" key="1">
    <citation type="submission" date="2016-07" db="EMBL/GenBank/DDBJ databases">
        <authorList>
            <person name="Florea S."/>
            <person name="Webb J.S."/>
            <person name="Jaromczyk J."/>
            <person name="Schardl C.L."/>
        </authorList>
    </citation>
    <scope>NUCLEOTIDE SEQUENCE [LARGE SCALE GENOMIC DNA]</scope>
    <source>
        <strain evidence="6">IPBSL-7</strain>
    </source>
</reference>
<gene>
    <name evidence="5" type="ORF">BCR15_11535</name>
</gene>
<protein>
    <recommendedName>
        <fullName evidence="4">Tyr recombinase domain-containing protein</fullName>
    </recommendedName>
</protein>
<dbReference type="GO" id="GO:0006310">
    <property type="term" value="P:DNA recombination"/>
    <property type="evidence" value="ECO:0007669"/>
    <property type="project" value="UniProtKB-KW"/>
</dbReference>
<dbReference type="RefSeq" id="WP_068749537.1">
    <property type="nucleotide sequence ID" value="NZ_MBQD01000002.1"/>
</dbReference>
<dbReference type="PANTHER" id="PTHR30349">
    <property type="entry name" value="PHAGE INTEGRASE-RELATED"/>
    <property type="match status" value="1"/>
</dbReference>
<accession>A0A1C0ASD5</accession>
<evidence type="ECO:0000259" key="4">
    <source>
        <dbReference type="PROSITE" id="PS51898"/>
    </source>
</evidence>